<protein>
    <submittedName>
        <fullName evidence="3">Uncharacterized protein</fullName>
    </submittedName>
</protein>
<accession>A0A3L6E095</accession>
<gene>
    <name evidence="3" type="ORF">Zm00014a_000445</name>
</gene>
<organism evidence="3">
    <name type="scientific">Zea mays</name>
    <name type="common">Maize</name>
    <dbReference type="NCBI Taxonomy" id="4577"/>
    <lineage>
        <taxon>Eukaryota</taxon>
        <taxon>Viridiplantae</taxon>
        <taxon>Streptophyta</taxon>
        <taxon>Embryophyta</taxon>
        <taxon>Tracheophyta</taxon>
        <taxon>Spermatophyta</taxon>
        <taxon>Magnoliopsida</taxon>
        <taxon>Liliopsida</taxon>
        <taxon>Poales</taxon>
        <taxon>Poaceae</taxon>
        <taxon>PACMAD clade</taxon>
        <taxon>Panicoideae</taxon>
        <taxon>Andropogonodae</taxon>
        <taxon>Andropogoneae</taxon>
        <taxon>Tripsacinae</taxon>
        <taxon>Zea</taxon>
    </lineage>
</organism>
<keyword evidence="2" id="KW-1133">Transmembrane helix</keyword>
<dbReference type="Proteomes" id="UP000251960">
    <property type="component" value="Chromosome 7"/>
</dbReference>
<feature type="region of interest" description="Disordered" evidence="1">
    <location>
        <begin position="56"/>
        <end position="83"/>
    </location>
</feature>
<feature type="transmembrane region" description="Helical" evidence="2">
    <location>
        <begin position="21"/>
        <end position="42"/>
    </location>
</feature>
<dbReference type="AlphaFoldDB" id="A0A3L6E095"/>
<name>A0A3L6E095_MAIZE</name>
<evidence type="ECO:0000256" key="2">
    <source>
        <dbReference type="SAM" id="Phobius"/>
    </source>
</evidence>
<reference evidence="3" key="1">
    <citation type="journal article" date="2018" name="Nat. Genet.">
        <title>Extensive intraspecific gene order and gene structural variations between Mo17 and other maize genomes.</title>
        <authorList>
            <person name="Sun S."/>
            <person name="Zhou Y."/>
            <person name="Chen J."/>
            <person name="Shi J."/>
            <person name="Zhao H."/>
            <person name="Zhao H."/>
            <person name="Song W."/>
            <person name="Zhang M."/>
            <person name="Cui Y."/>
            <person name="Dong X."/>
            <person name="Liu H."/>
            <person name="Ma X."/>
            <person name="Jiao Y."/>
            <person name="Wang B."/>
            <person name="Wei X."/>
            <person name="Stein J.C."/>
            <person name="Glaubitz J.C."/>
            <person name="Lu F."/>
            <person name="Yu G."/>
            <person name="Liang C."/>
            <person name="Fengler K."/>
            <person name="Li B."/>
            <person name="Rafalski A."/>
            <person name="Schnable P.S."/>
            <person name="Ware D.H."/>
            <person name="Buckler E.S."/>
            <person name="Lai J."/>
        </authorList>
    </citation>
    <scope>NUCLEOTIDE SEQUENCE [LARGE SCALE GENOMIC DNA]</scope>
    <source>
        <tissue evidence="3">Seedling</tissue>
    </source>
</reference>
<feature type="compositionally biased region" description="Low complexity" evidence="1">
    <location>
        <begin position="66"/>
        <end position="77"/>
    </location>
</feature>
<sequence>MGRASDRLARHGPTGHLYLHMIMMVLTSVATTSFAILLLFSLPSCLHLCTTPFSAEEVGASPPPRIRLTPTPTPTHTVAIARL</sequence>
<evidence type="ECO:0000313" key="3">
    <source>
        <dbReference type="EMBL" id="PWZ14320.1"/>
    </source>
</evidence>
<proteinExistence type="predicted"/>
<comment type="caution">
    <text evidence="3">The sequence shown here is derived from an EMBL/GenBank/DDBJ whole genome shotgun (WGS) entry which is preliminary data.</text>
</comment>
<keyword evidence="2" id="KW-0472">Membrane</keyword>
<dbReference type="EMBL" id="NCVQ01000008">
    <property type="protein sequence ID" value="PWZ14320.1"/>
    <property type="molecule type" value="Genomic_DNA"/>
</dbReference>
<keyword evidence="2" id="KW-0812">Transmembrane</keyword>
<evidence type="ECO:0000256" key="1">
    <source>
        <dbReference type="SAM" id="MobiDB-lite"/>
    </source>
</evidence>